<dbReference type="PANTHER" id="PTHR43471">
    <property type="entry name" value="ABC TRANSPORTER PERMEASE"/>
    <property type="match status" value="1"/>
</dbReference>
<keyword evidence="1" id="KW-0472">Membrane</keyword>
<feature type="transmembrane region" description="Helical" evidence="1">
    <location>
        <begin position="218"/>
        <end position="242"/>
    </location>
</feature>
<feature type="transmembrane region" description="Helical" evidence="1">
    <location>
        <begin position="442"/>
        <end position="460"/>
    </location>
</feature>
<feature type="transmembrane region" description="Helical" evidence="1">
    <location>
        <begin position="16"/>
        <end position="37"/>
    </location>
</feature>
<reference evidence="2" key="1">
    <citation type="journal article" date="2006" name="Environ. Microbiol.">
        <title>Analysis of the first genome fragment from the marine sponge-associated, novel candidate phylum Poribacteria by environmental genomics.</title>
        <authorList>
            <person name="Fieseler L."/>
            <person name="Quaiser A."/>
            <person name="Schleper C."/>
            <person name="Hentschel U."/>
        </authorList>
    </citation>
    <scope>NUCLEOTIDE SEQUENCE</scope>
</reference>
<evidence type="ECO:0000313" key="2">
    <source>
        <dbReference type="EMBL" id="AAW84303.1"/>
    </source>
</evidence>
<name>Q24M47_9BACT</name>
<dbReference type="AlphaFoldDB" id="Q24M47"/>
<accession>Q24M47</accession>
<dbReference type="PANTHER" id="PTHR43471:SF1">
    <property type="entry name" value="ABC TRANSPORTER PERMEASE PROTEIN NOSY-RELATED"/>
    <property type="match status" value="1"/>
</dbReference>
<protein>
    <recommendedName>
        <fullName evidence="3">ABC transporter permease subunit</fullName>
    </recommendedName>
</protein>
<evidence type="ECO:0000256" key="1">
    <source>
        <dbReference type="SAM" id="Phobius"/>
    </source>
</evidence>
<proteinExistence type="predicted"/>
<sequence length="465" mass="52129">MWHIAKRELYDNLNSLRFALATVLLLGLMLTNAVVHLREQPARVKKYLTAVTNARNALEARVDSLYELARKGPGKLYKKPSALYFCAEGGDPFLSGAVESHHYFWENGDLKSFWRMRYPAATQNLINIRPDVTKIDWAFVIGYVLSLIALLFTFDAVAGERERGTLRLMLANSVPRHTVLVGKFLGALMSVSIPFALAVLINLLVLSTSSTIHLSIDAWGRLGIIFFLAILYTCLFLALGLLVSSRVQRSAVSLVILLLTWVTLVVFMPSVLALIASDFSSPMSKDELRVLEKQITDKHLEEYQSVLGRSRSAALDAGSKYVMQEAAEQERLVEKRLGEQIAHVQHARSITRISPTAVVQHLLESFAGTGFERHLQFFENAQRYASEYRKFIVDTDRGDPASLHLLGVRRAMSQKPVRPESIPIFEDTISLSRDFNTASVDLLLLTLFFIVLLSGAYLAFVRVEV</sequence>
<feature type="transmembrane region" description="Helical" evidence="1">
    <location>
        <begin position="179"/>
        <end position="206"/>
    </location>
</feature>
<feature type="transmembrane region" description="Helical" evidence="1">
    <location>
        <begin position="254"/>
        <end position="275"/>
    </location>
</feature>
<feature type="transmembrane region" description="Helical" evidence="1">
    <location>
        <begin position="137"/>
        <end position="159"/>
    </location>
</feature>
<keyword evidence="1" id="KW-0812">Transmembrane</keyword>
<evidence type="ECO:0008006" key="3">
    <source>
        <dbReference type="Google" id="ProtNLM"/>
    </source>
</evidence>
<organism evidence="2">
    <name type="scientific">uncultured Poribacteria bacterium 64K2</name>
    <dbReference type="NCBI Taxonomy" id="309182"/>
    <lineage>
        <taxon>Bacteria</taxon>
        <taxon>Candidatus Poribacteria</taxon>
        <taxon>environmental samples</taxon>
    </lineage>
</organism>
<dbReference type="EMBL" id="AY713479">
    <property type="protein sequence ID" value="AAW84303.1"/>
    <property type="molecule type" value="Genomic_DNA"/>
</dbReference>
<keyword evidence="1" id="KW-1133">Transmembrane helix</keyword>
<dbReference type="GO" id="GO:0140359">
    <property type="term" value="F:ABC-type transporter activity"/>
    <property type="evidence" value="ECO:0007669"/>
    <property type="project" value="InterPro"/>
</dbReference>
<dbReference type="Pfam" id="PF12679">
    <property type="entry name" value="ABC2_membrane_2"/>
    <property type="match status" value="1"/>
</dbReference>
<dbReference type="GO" id="GO:0005886">
    <property type="term" value="C:plasma membrane"/>
    <property type="evidence" value="ECO:0007669"/>
    <property type="project" value="UniProtKB-SubCell"/>
</dbReference>